<evidence type="ECO:0000256" key="3">
    <source>
        <dbReference type="SAM" id="MobiDB-lite"/>
    </source>
</evidence>
<evidence type="ECO:0000256" key="1">
    <source>
        <dbReference type="ARBA" id="ARBA00022737"/>
    </source>
</evidence>
<keyword evidence="7" id="KW-1185">Reference proteome</keyword>
<feature type="repeat" description="ANK" evidence="2">
    <location>
        <begin position="566"/>
        <end position="598"/>
    </location>
</feature>
<dbReference type="InterPro" id="IPR036770">
    <property type="entry name" value="Ankyrin_rpt-contain_sf"/>
</dbReference>
<dbReference type="OrthoDB" id="448455at2759"/>
<proteinExistence type="predicted"/>
<dbReference type="AlphaFoldDB" id="A0A8H5FDF7"/>
<evidence type="ECO:0000313" key="6">
    <source>
        <dbReference type="EMBL" id="KAF5332741.1"/>
    </source>
</evidence>
<dbReference type="InterPro" id="IPR002110">
    <property type="entry name" value="Ankyrin_rpt"/>
</dbReference>
<feature type="region of interest" description="Disordered" evidence="3">
    <location>
        <begin position="1"/>
        <end position="28"/>
    </location>
</feature>
<dbReference type="PANTHER" id="PTHR10039:SF15">
    <property type="entry name" value="NACHT DOMAIN-CONTAINING PROTEIN"/>
    <property type="match status" value="1"/>
</dbReference>
<dbReference type="Gene3D" id="3.40.50.300">
    <property type="entry name" value="P-loop containing nucleotide triphosphate hydrolases"/>
    <property type="match status" value="1"/>
</dbReference>
<comment type="caution">
    <text evidence="6">The sequence shown here is derived from an EMBL/GenBank/DDBJ whole genome shotgun (WGS) entry which is preliminary data.</text>
</comment>
<keyword evidence="1" id="KW-0677">Repeat</keyword>
<organism evidence="6 7">
    <name type="scientific">Ephemerocybe angulata</name>
    <dbReference type="NCBI Taxonomy" id="980116"/>
    <lineage>
        <taxon>Eukaryota</taxon>
        <taxon>Fungi</taxon>
        <taxon>Dikarya</taxon>
        <taxon>Basidiomycota</taxon>
        <taxon>Agaricomycotina</taxon>
        <taxon>Agaricomycetes</taxon>
        <taxon>Agaricomycetidae</taxon>
        <taxon>Agaricales</taxon>
        <taxon>Agaricineae</taxon>
        <taxon>Psathyrellaceae</taxon>
        <taxon>Ephemerocybe</taxon>
    </lineage>
</organism>
<dbReference type="InterPro" id="IPR054471">
    <property type="entry name" value="GPIID_WHD"/>
</dbReference>
<feature type="domain" description="GPI inositol-deacylase winged helix" evidence="4">
    <location>
        <begin position="359"/>
        <end position="435"/>
    </location>
</feature>
<dbReference type="PANTHER" id="PTHR10039">
    <property type="entry name" value="AMELOGENIN"/>
    <property type="match status" value="1"/>
</dbReference>
<dbReference type="Pfam" id="PF22939">
    <property type="entry name" value="WHD_GPIID"/>
    <property type="match status" value="1"/>
</dbReference>
<evidence type="ECO:0000256" key="2">
    <source>
        <dbReference type="PROSITE-ProRule" id="PRU00023"/>
    </source>
</evidence>
<dbReference type="InterPro" id="IPR027417">
    <property type="entry name" value="P-loop_NTPase"/>
</dbReference>
<evidence type="ECO:0000259" key="5">
    <source>
        <dbReference type="Pfam" id="PF24883"/>
    </source>
</evidence>
<dbReference type="Proteomes" id="UP000541558">
    <property type="component" value="Unassembled WGS sequence"/>
</dbReference>
<accession>A0A8H5FDF7</accession>
<evidence type="ECO:0000259" key="4">
    <source>
        <dbReference type="Pfam" id="PF22939"/>
    </source>
</evidence>
<dbReference type="SUPFAM" id="SSF52540">
    <property type="entry name" value="P-loop containing nucleoside triphosphate hydrolases"/>
    <property type="match status" value="1"/>
</dbReference>
<dbReference type="Gene3D" id="1.25.40.20">
    <property type="entry name" value="Ankyrin repeat-containing domain"/>
    <property type="match status" value="3"/>
</dbReference>
<dbReference type="InterPro" id="IPR056884">
    <property type="entry name" value="NPHP3-like_N"/>
</dbReference>
<keyword evidence="2" id="KW-0040">ANK repeat</keyword>
<evidence type="ECO:0008006" key="8">
    <source>
        <dbReference type="Google" id="ProtNLM"/>
    </source>
</evidence>
<dbReference type="SUPFAM" id="SSF48403">
    <property type="entry name" value="Ankyrin repeat"/>
    <property type="match status" value="2"/>
</dbReference>
<reference evidence="6 7" key="1">
    <citation type="journal article" date="2020" name="ISME J.">
        <title>Uncovering the hidden diversity of litter-decomposition mechanisms in mushroom-forming fungi.</title>
        <authorList>
            <person name="Floudas D."/>
            <person name="Bentzer J."/>
            <person name="Ahren D."/>
            <person name="Johansson T."/>
            <person name="Persson P."/>
            <person name="Tunlid A."/>
        </authorList>
    </citation>
    <scope>NUCLEOTIDE SEQUENCE [LARGE SCALE GENOMIC DNA]</scope>
    <source>
        <strain evidence="6 7">CBS 175.51</strain>
    </source>
</reference>
<protein>
    <recommendedName>
        <fullName evidence="8">NACHT domain-containing protein</fullName>
    </recommendedName>
</protein>
<name>A0A8H5FDF7_9AGAR</name>
<evidence type="ECO:0000313" key="7">
    <source>
        <dbReference type="Proteomes" id="UP000541558"/>
    </source>
</evidence>
<dbReference type="SMART" id="SM00248">
    <property type="entry name" value="ANK"/>
    <property type="match status" value="6"/>
</dbReference>
<gene>
    <name evidence="6" type="ORF">D9611_005369</name>
</gene>
<dbReference type="EMBL" id="JAACJK010000110">
    <property type="protein sequence ID" value="KAF5332741.1"/>
    <property type="molecule type" value="Genomic_DNA"/>
</dbReference>
<sequence length="1150" mass="129373">MEPNLQAASTGRMDVDQGPGGPQFFSGASNITARDLTVQNAGRDMINNIIVNPAPISSSIEEVTAWLKGANFRAIYRVSLETRIDDTGTWFIATFEFGEFMRRKGTVVWATGLPGSGKTILASISIEHLEDRFSGQADVAIVYAFLRYSERPTLLQIIAGLLTQLVRCHPAVLFHLLPTYLRAKMHHDELSFPDAVKLLEDSLGLFSDAFIVIDGLDEVDDTTKDGLLRVLTPLNVHILFTCRPLELFMDRHTPSALQIPVQAQTQDIEIYVAERIKESTTLASILSAHPNVAERFTALIKEKSKGMFLLARLQMELVLERCVTIGSLLKALETLPSGINDMYHITMDRISSLSEEKVSIAHRVFLWVLHAKEDLTPKDLQHALMFSYQDKTFVTDNLVPVPVLLSICCGLVTVEERKPEKDVVRFIHYSAQEFMKCFAFSHLPDPHDLLAVTSVACVETHLSILKAEQKSKEGFAVSPGRLPPSRRIPPFLHYALHHWGHHSKICDDQHSLNPFIQSFLSKQRTYIFVDHCEQLFEVSSGLGLATICDLVNLISSRTIPYSPTHCTETPFHIAARYGHTAALYALLKNYSGVHVSDEAGRTPLHHCVLAVSTWQPQITQQLLNISPSDTWRAYPSEVVDINAQDKRGRSAFFEACTQVADSWRFEIIRRRILHLFTSHPHVDVDLPDSIGGTPISYVLRAEQDDVAQFLIASVPTLKVDTRNNWEETPFMHACDMLSDTVVEWFLSRAPSGRHLLHQEDDEGMTTLERILAYEGFASVRNREGRSNFNLREYQLDVGWTTDDHEQVDKIIEILSRHGSSVRMVRNGHESLPLYQLRSSGTKQSPTVHVTLDDGHRRYEDGRTSLMLLVNYPNAVKYLVSKYKDNPDFINAQDTDGRSALMYVGFRRDSDTAELSVEHITSCPSVDIHLRDRDGMSALDYAVYSENIVVLDVLLNHPSWDLPAIRTAVITAAHNRNITRGALEHLLNAGWVQDAFSDVGHGKADGCALITALRRRADCKDILETCEDDCVFKDPSYGLFWDEEEEEDGYEDHPSATGTIHRTPAAIRRSTIAAVKSPFTSAEQLESHFGQTVVKDAFVWNIDVRDPDTVLLINCLARRSDCYDLFHNLFGGFKRCEGSRHQACVHALIRF</sequence>
<dbReference type="PROSITE" id="PS50088">
    <property type="entry name" value="ANK_REPEAT"/>
    <property type="match status" value="1"/>
</dbReference>
<feature type="domain" description="Nephrocystin 3-like N-terminal" evidence="5">
    <location>
        <begin position="86"/>
        <end position="243"/>
    </location>
</feature>
<dbReference type="Pfam" id="PF24883">
    <property type="entry name" value="NPHP3_N"/>
    <property type="match status" value="1"/>
</dbReference>